<evidence type="ECO:0000256" key="4">
    <source>
        <dbReference type="ARBA" id="ARBA00023306"/>
    </source>
</evidence>
<evidence type="ECO:0000256" key="5">
    <source>
        <dbReference type="ARBA" id="ARBA00045173"/>
    </source>
</evidence>
<comment type="similarity">
    <text evidence="1">Belongs to the ataxin-10 family.</text>
</comment>
<dbReference type="PANTHER" id="PTHR13255:SF0">
    <property type="entry name" value="ATAXIN-10"/>
    <property type="match status" value="1"/>
</dbReference>
<evidence type="ECO:0000256" key="1">
    <source>
        <dbReference type="ARBA" id="ARBA00008384"/>
    </source>
</evidence>
<comment type="function">
    <text evidence="5">May play a role in the regulation of cytokinesis. May play a role in signaling by stimulating protein glycosylation. Induces neuritogenesis by activating the Ras-MAP kinase pathway and is necessary for the survival of cerebellar neurons. Does not appear to play a major role in ciliogenesis.</text>
</comment>
<dbReference type="InterPro" id="IPR011989">
    <property type="entry name" value="ARM-like"/>
</dbReference>
<dbReference type="GO" id="GO:0051301">
    <property type="term" value="P:cell division"/>
    <property type="evidence" value="ECO:0007669"/>
    <property type="project" value="UniProtKB-KW"/>
</dbReference>
<evidence type="ECO:0000313" key="9">
    <source>
        <dbReference type="Proteomes" id="UP001292094"/>
    </source>
</evidence>
<dbReference type="PANTHER" id="PTHR13255">
    <property type="entry name" value="ATAXIN-10"/>
    <property type="match status" value="1"/>
</dbReference>
<dbReference type="InterPro" id="IPR019156">
    <property type="entry name" value="Ataxin-10_domain"/>
</dbReference>
<name>A0AAE1Q0J1_9EUCA</name>
<feature type="domain" description="Ataxin-10" evidence="7">
    <location>
        <begin position="601"/>
        <end position="691"/>
    </location>
</feature>
<dbReference type="SUPFAM" id="SSF48371">
    <property type="entry name" value="ARM repeat"/>
    <property type="match status" value="1"/>
</dbReference>
<dbReference type="InterPro" id="IPR016024">
    <property type="entry name" value="ARM-type_fold"/>
</dbReference>
<gene>
    <name evidence="8" type="ORF">Pmani_012408</name>
</gene>
<reference evidence="8" key="1">
    <citation type="submission" date="2023-11" db="EMBL/GenBank/DDBJ databases">
        <title>Genome assemblies of two species of porcelain crab, Petrolisthes cinctipes and Petrolisthes manimaculis (Anomura: Porcellanidae).</title>
        <authorList>
            <person name="Angst P."/>
        </authorList>
    </citation>
    <scope>NUCLEOTIDE SEQUENCE</scope>
    <source>
        <strain evidence="8">PB745_02</strain>
        <tissue evidence="8">Gill</tissue>
    </source>
</reference>
<dbReference type="GO" id="GO:0005829">
    <property type="term" value="C:cytosol"/>
    <property type="evidence" value="ECO:0007669"/>
    <property type="project" value="TreeGrafter"/>
</dbReference>
<dbReference type="GO" id="GO:0031175">
    <property type="term" value="P:neuron projection development"/>
    <property type="evidence" value="ECO:0007669"/>
    <property type="project" value="TreeGrafter"/>
</dbReference>
<sequence length="704" mass="78851">MEGVGLTLVGDGVTRTRTFLKLVEKWGKHSRNLHALADQLKAMERCEREIDNVPQETLKDIKVIIESKILTEVQNLSNCLASMDEQQTTMTTSDVPSSVIRQLCGVIRGEVMRWKQEGRMNIHVDDVRVVITSLCCLRNAFPYCSRNQLLVAESEELLKPIISCTRWIFTAGEGRDETNINVDGGEQNISNTNETEARPNTEEGGRDETSIDIDGEAQNISNTNETEARPNTEEGGRDKTNIEVDGEEQNISTNTTNTNTNTTNTTATNTETRPECEAAHSELATACVMCLGNMVAANSKARIMVWPHIFPLLSEVLSFPDWQTSQAATMIIHNCLLEHQLRTQLLRSEEINIIIPKLLALYVNESQYSCFVLMCLESLLGSEEVLPNCWNNLTSHLRLLTLDILGAVLTTTLKPHSHPLTASTLTFLTSIFKSEADKILLTPAVQTDVEDSRVLTRLLSFVCCVAADDVWRLLLQQDHSLLITTLYLLRCMGEIGKEGNNAFTPMNRVSDLSGDDDGQQVTQQQQQQQHPALATQQQQQHPALATQQQQQQHHPALATQQQQQQQQHPALATQQQQQQQQHPALATQQQQQQQQHPAFGFKCDLIRLISSLVYRHKQNQDRVRDMGGVLLLMESSQFDGHNPLIKEASIFALRNVLEGNVQNQELIKSLTLQGLGDNPGLRELGMEAVMEGQQVRLVQKKDNK</sequence>
<keyword evidence="9" id="KW-1185">Reference proteome</keyword>
<keyword evidence="4" id="KW-0131">Cell cycle</keyword>
<feature type="compositionally biased region" description="Basic and acidic residues" evidence="6">
    <location>
        <begin position="195"/>
        <end position="209"/>
    </location>
</feature>
<feature type="compositionally biased region" description="Basic and acidic residues" evidence="6">
    <location>
        <begin position="226"/>
        <end position="242"/>
    </location>
</feature>
<feature type="compositionally biased region" description="Low complexity" evidence="6">
    <location>
        <begin position="253"/>
        <end position="271"/>
    </location>
</feature>
<feature type="region of interest" description="Disordered" evidence="6">
    <location>
        <begin position="500"/>
        <end position="593"/>
    </location>
</feature>
<evidence type="ECO:0000256" key="2">
    <source>
        <dbReference type="ARBA" id="ARBA00018804"/>
    </source>
</evidence>
<evidence type="ECO:0000256" key="3">
    <source>
        <dbReference type="ARBA" id="ARBA00022618"/>
    </source>
</evidence>
<dbReference type="EMBL" id="JAWZYT010001022">
    <property type="protein sequence ID" value="KAK4316432.1"/>
    <property type="molecule type" value="Genomic_DNA"/>
</dbReference>
<evidence type="ECO:0000259" key="7">
    <source>
        <dbReference type="Pfam" id="PF09759"/>
    </source>
</evidence>
<dbReference type="Gene3D" id="1.25.10.10">
    <property type="entry name" value="Leucine-rich Repeat Variant"/>
    <property type="match status" value="1"/>
</dbReference>
<dbReference type="Pfam" id="PF09759">
    <property type="entry name" value="Atx10homo_assoc"/>
    <property type="match status" value="1"/>
</dbReference>
<protein>
    <recommendedName>
        <fullName evidence="2">Ataxin-10</fullName>
    </recommendedName>
</protein>
<dbReference type="InterPro" id="IPR051374">
    <property type="entry name" value="Ataxin-10/CTR86_families"/>
</dbReference>
<dbReference type="Proteomes" id="UP001292094">
    <property type="component" value="Unassembled WGS sequence"/>
</dbReference>
<feature type="region of interest" description="Disordered" evidence="6">
    <location>
        <begin position="178"/>
        <end position="274"/>
    </location>
</feature>
<comment type="caution">
    <text evidence="8">The sequence shown here is derived from an EMBL/GenBank/DDBJ whole genome shotgun (WGS) entry which is preliminary data.</text>
</comment>
<evidence type="ECO:0000256" key="6">
    <source>
        <dbReference type="SAM" id="MobiDB-lite"/>
    </source>
</evidence>
<feature type="compositionally biased region" description="Low complexity" evidence="6">
    <location>
        <begin position="519"/>
        <end position="593"/>
    </location>
</feature>
<dbReference type="AlphaFoldDB" id="A0AAE1Q0J1"/>
<accession>A0AAE1Q0J1</accession>
<keyword evidence="3" id="KW-0132">Cell division</keyword>
<proteinExistence type="inferred from homology"/>
<organism evidence="8 9">
    <name type="scientific">Petrolisthes manimaculis</name>
    <dbReference type="NCBI Taxonomy" id="1843537"/>
    <lineage>
        <taxon>Eukaryota</taxon>
        <taxon>Metazoa</taxon>
        <taxon>Ecdysozoa</taxon>
        <taxon>Arthropoda</taxon>
        <taxon>Crustacea</taxon>
        <taxon>Multicrustacea</taxon>
        <taxon>Malacostraca</taxon>
        <taxon>Eumalacostraca</taxon>
        <taxon>Eucarida</taxon>
        <taxon>Decapoda</taxon>
        <taxon>Pleocyemata</taxon>
        <taxon>Anomura</taxon>
        <taxon>Galatheoidea</taxon>
        <taxon>Porcellanidae</taxon>
        <taxon>Petrolisthes</taxon>
    </lineage>
</organism>
<evidence type="ECO:0000313" key="8">
    <source>
        <dbReference type="EMBL" id="KAK4316432.1"/>
    </source>
</evidence>